<accession>A0A8U7NAM6</accession>
<feature type="compositionally biased region" description="Low complexity" evidence="8">
    <location>
        <begin position="1"/>
        <end position="19"/>
    </location>
</feature>
<evidence type="ECO:0000256" key="4">
    <source>
        <dbReference type="ARBA" id="ARBA00017468"/>
    </source>
</evidence>
<sequence>RQATFGDGRVGPVREGGVPSHPVPPLSAAAISGALSGRAAPPGGPAAGPARPGGHEIRVRHRGHHQLRRADRRRRLPARAEGAGSCLETLEKGKPLIVVINDKLMDNHQLELAKQLHKDGCVLYCSCSTLVETLQSMDLSALKPFPPGQPEKFASFLDKVFGLQ</sequence>
<proteinExistence type="inferred from homology"/>
<name>A0A8U7NAM6_CORMO</name>
<dbReference type="GO" id="GO:0006488">
    <property type="term" value="P:dolichol-linked oligosaccharide biosynthetic process"/>
    <property type="evidence" value="ECO:0007669"/>
    <property type="project" value="InterPro"/>
</dbReference>
<dbReference type="EC" id="2.4.1.141" evidence="3"/>
<dbReference type="Proteomes" id="UP000694553">
    <property type="component" value="Unassembled WGS sequence"/>
</dbReference>
<evidence type="ECO:0000313" key="10">
    <source>
        <dbReference type="Proteomes" id="UP000694553"/>
    </source>
</evidence>
<keyword evidence="10" id="KW-1185">Reference proteome</keyword>
<evidence type="ECO:0000256" key="5">
    <source>
        <dbReference type="ARBA" id="ARBA00022676"/>
    </source>
</evidence>
<evidence type="ECO:0000313" key="9">
    <source>
        <dbReference type="Ensembl" id="ENSCMUP00000031713.1"/>
    </source>
</evidence>
<protein>
    <recommendedName>
        <fullName evidence="4">UDP-N-acetylglucosamine transferase subunit ALG13</fullName>
        <ecNumber evidence="3">2.4.1.141</ecNumber>
    </recommendedName>
</protein>
<dbReference type="Ensembl" id="ENSCMUT00000032918.1">
    <property type="protein sequence ID" value="ENSCMUP00000031713.1"/>
    <property type="gene ID" value="ENSCMUG00000006165.2"/>
</dbReference>
<reference evidence="9" key="2">
    <citation type="submission" date="2025-08" db="UniProtKB">
        <authorList>
            <consortium name="Ensembl"/>
        </authorList>
    </citation>
    <scope>IDENTIFICATION</scope>
</reference>
<keyword evidence="5" id="KW-0328">Glycosyltransferase</keyword>
<dbReference type="AlphaFoldDB" id="A0A8U7NAM6"/>
<evidence type="ECO:0000256" key="7">
    <source>
        <dbReference type="ARBA" id="ARBA00022824"/>
    </source>
</evidence>
<dbReference type="PANTHER" id="PTHR12867:SF6">
    <property type="entry name" value="N-ACETYLGLUCOSAMINYLDIPHOSPHODOLICHOL N-ACETYLGLUCOSAMINYLTRANSFERASE"/>
    <property type="match status" value="1"/>
</dbReference>
<dbReference type="GO" id="GO:0005783">
    <property type="term" value="C:endoplasmic reticulum"/>
    <property type="evidence" value="ECO:0007669"/>
    <property type="project" value="UniProtKB-SubCell"/>
</dbReference>
<keyword evidence="6" id="KW-0808">Transferase</keyword>
<dbReference type="PANTHER" id="PTHR12867">
    <property type="entry name" value="GLYCOSYL TRANSFERASE-RELATED"/>
    <property type="match status" value="1"/>
</dbReference>
<reference evidence="9" key="3">
    <citation type="submission" date="2025-09" db="UniProtKB">
        <authorList>
            <consortium name="Ensembl"/>
        </authorList>
    </citation>
    <scope>IDENTIFICATION</scope>
</reference>
<dbReference type="Gene3D" id="3.40.50.2000">
    <property type="entry name" value="Glycogen Phosphorylase B"/>
    <property type="match status" value="1"/>
</dbReference>
<dbReference type="InterPro" id="IPR007235">
    <property type="entry name" value="Glyco_trans_28_C"/>
</dbReference>
<feature type="region of interest" description="Disordered" evidence="8">
    <location>
        <begin position="1"/>
        <end position="56"/>
    </location>
</feature>
<dbReference type="InterPro" id="IPR039042">
    <property type="entry name" value="Alg13-like"/>
</dbReference>
<comment type="similarity">
    <text evidence="2">Belongs to the glycosyltransferase 28 family.</text>
</comment>
<evidence type="ECO:0000256" key="3">
    <source>
        <dbReference type="ARBA" id="ARBA00012614"/>
    </source>
</evidence>
<evidence type="ECO:0000256" key="1">
    <source>
        <dbReference type="ARBA" id="ARBA00004240"/>
    </source>
</evidence>
<evidence type="ECO:0000256" key="6">
    <source>
        <dbReference type="ARBA" id="ARBA00022679"/>
    </source>
</evidence>
<comment type="subcellular location">
    <subcellularLocation>
        <location evidence="1">Endoplasmic reticulum</location>
    </subcellularLocation>
</comment>
<feature type="compositionally biased region" description="Low complexity" evidence="8">
    <location>
        <begin position="26"/>
        <end position="52"/>
    </location>
</feature>
<evidence type="ECO:0000256" key="2">
    <source>
        <dbReference type="ARBA" id="ARBA00006962"/>
    </source>
</evidence>
<organism evidence="9 10">
    <name type="scientific">Corvus moneduloides</name>
    <name type="common">New Caledonian crow</name>
    <dbReference type="NCBI Taxonomy" id="1196302"/>
    <lineage>
        <taxon>Eukaryota</taxon>
        <taxon>Metazoa</taxon>
        <taxon>Chordata</taxon>
        <taxon>Craniata</taxon>
        <taxon>Vertebrata</taxon>
        <taxon>Euteleostomi</taxon>
        <taxon>Archelosauria</taxon>
        <taxon>Archosauria</taxon>
        <taxon>Dinosauria</taxon>
        <taxon>Saurischia</taxon>
        <taxon>Theropoda</taxon>
        <taxon>Coelurosauria</taxon>
        <taxon>Aves</taxon>
        <taxon>Neognathae</taxon>
        <taxon>Neoaves</taxon>
        <taxon>Telluraves</taxon>
        <taxon>Australaves</taxon>
        <taxon>Passeriformes</taxon>
        <taxon>Corvoidea</taxon>
        <taxon>Corvidae</taxon>
        <taxon>Corvus</taxon>
    </lineage>
</organism>
<keyword evidence="7" id="KW-0256">Endoplasmic reticulum</keyword>
<reference evidence="10" key="1">
    <citation type="submission" date="2019-10" db="EMBL/GenBank/DDBJ databases">
        <title>Corvus moneduloides (New Caledonian crow) genome, bCorMon1, primary haplotype.</title>
        <authorList>
            <person name="Rutz C."/>
            <person name="Fungtammasan C."/>
            <person name="Mountcastle J."/>
            <person name="Formenti G."/>
            <person name="Chow W."/>
            <person name="Howe K."/>
            <person name="Steele M.P."/>
            <person name="Fernandes J."/>
            <person name="Gilbert M.T.P."/>
            <person name="Fedrigo O."/>
            <person name="Jarvis E.D."/>
            <person name="Gemmell N."/>
        </authorList>
    </citation>
    <scope>NUCLEOTIDE SEQUENCE [LARGE SCALE GENOMIC DNA]</scope>
</reference>
<dbReference type="Pfam" id="PF04101">
    <property type="entry name" value="Glyco_tran_28_C"/>
    <property type="match status" value="1"/>
</dbReference>
<evidence type="ECO:0000256" key="8">
    <source>
        <dbReference type="SAM" id="MobiDB-lite"/>
    </source>
</evidence>
<dbReference type="GO" id="GO:0004577">
    <property type="term" value="F:N-acetylglucosaminyldiphosphodolichol N-acetylglucosaminyltransferase activity"/>
    <property type="evidence" value="ECO:0007669"/>
    <property type="project" value="UniProtKB-EC"/>
</dbReference>